<dbReference type="InterPro" id="IPR050238">
    <property type="entry name" value="DNA_Rep/Repair_Clamp_Loader"/>
</dbReference>
<gene>
    <name evidence="1" type="ORF">A2V72_01720</name>
</gene>
<organism evidence="1 2">
    <name type="scientific">Candidatus Nealsonbacteria bacterium RBG_13_37_56</name>
    <dbReference type="NCBI Taxonomy" id="1801661"/>
    <lineage>
        <taxon>Bacteria</taxon>
        <taxon>Candidatus Nealsoniibacteriota</taxon>
    </lineage>
</organism>
<dbReference type="GO" id="GO:0006261">
    <property type="term" value="P:DNA-templated DNA replication"/>
    <property type="evidence" value="ECO:0007669"/>
    <property type="project" value="TreeGrafter"/>
</dbReference>
<dbReference type="SUPFAM" id="SSF52540">
    <property type="entry name" value="P-loop containing nucleoside triphosphate hydrolases"/>
    <property type="match status" value="1"/>
</dbReference>
<dbReference type="Pfam" id="PF13177">
    <property type="entry name" value="DNA_pol3_delta2"/>
    <property type="match status" value="1"/>
</dbReference>
<dbReference type="PANTHER" id="PTHR11669">
    <property type="entry name" value="REPLICATION FACTOR C / DNA POLYMERASE III GAMMA-TAU SUBUNIT"/>
    <property type="match status" value="1"/>
</dbReference>
<evidence type="ECO:0000313" key="2">
    <source>
        <dbReference type="Proteomes" id="UP000178893"/>
    </source>
</evidence>
<accession>A0A1G2DYF4</accession>
<protein>
    <recommendedName>
        <fullName evidence="3">DNA polymerase III subunit delta</fullName>
    </recommendedName>
</protein>
<reference evidence="1 2" key="1">
    <citation type="journal article" date="2016" name="Nat. Commun.">
        <title>Thousands of microbial genomes shed light on interconnected biogeochemical processes in an aquifer system.</title>
        <authorList>
            <person name="Anantharaman K."/>
            <person name="Brown C.T."/>
            <person name="Hug L.A."/>
            <person name="Sharon I."/>
            <person name="Castelle C.J."/>
            <person name="Probst A.J."/>
            <person name="Thomas B.C."/>
            <person name="Singh A."/>
            <person name="Wilkins M.J."/>
            <person name="Karaoz U."/>
            <person name="Brodie E.L."/>
            <person name="Williams K.H."/>
            <person name="Hubbard S.S."/>
            <person name="Banfield J.F."/>
        </authorList>
    </citation>
    <scope>NUCLEOTIDE SEQUENCE [LARGE SCALE GENOMIC DNA]</scope>
</reference>
<dbReference type="Proteomes" id="UP000178893">
    <property type="component" value="Unassembled WGS sequence"/>
</dbReference>
<name>A0A1G2DYF4_9BACT</name>
<proteinExistence type="predicted"/>
<dbReference type="PANTHER" id="PTHR11669:SF8">
    <property type="entry name" value="DNA POLYMERASE III SUBUNIT DELTA"/>
    <property type="match status" value="1"/>
</dbReference>
<comment type="caution">
    <text evidence="1">The sequence shown here is derived from an EMBL/GenBank/DDBJ whole genome shotgun (WGS) entry which is preliminary data.</text>
</comment>
<evidence type="ECO:0008006" key="3">
    <source>
        <dbReference type="Google" id="ProtNLM"/>
    </source>
</evidence>
<sequence length="278" mass="31790">MITEQQKEYQKQWDFLIRSSELNKLPHALLFCGQEKIGKKDLAIEFAKFFVNQDITKGTCPDFILVEPPASTEASAFGRRSGPWLMKSAGKGIQIGQIRALIQKLYFKPYSAEHKLAIIDKADLMTQEAQNCFLKFLEEPSDKSFLILITAYPDTLLPTILSRVQKIRFFSNQDRKLDEQIVSDLIEISSSDLAGRFEYAKNISKENLKEILDTWLVYLRKVLIFKVSGSQLKSKFGLANISIEKLKEIIKQIQSTQFLLSTTNANPKLALEILLMKF</sequence>
<dbReference type="EMBL" id="MHLW01000017">
    <property type="protein sequence ID" value="OGZ18081.1"/>
    <property type="molecule type" value="Genomic_DNA"/>
</dbReference>
<dbReference type="InterPro" id="IPR027417">
    <property type="entry name" value="P-loop_NTPase"/>
</dbReference>
<dbReference type="Gene3D" id="3.40.50.300">
    <property type="entry name" value="P-loop containing nucleotide triphosphate hydrolases"/>
    <property type="match status" value="1"/>
</dbReference>
<dbReference type="AlphaFoldDB" id="A0A1G2DYF4"/>
<evidence type="ECO:0000313" key="1">
    <source>
        <dbReference type="EMBL" id="OGZ18081.1"/>
    </source>
</evidence>